<dbReference type="EMBL" id="FQVU01000001">
    <property type="protein sequence ID" value="SHF68207.1"/>
    <property type="molecule type" value="Genomic_DNA"/>
</dbReference>
<dbReference type="AlphaFoldDB" id="A0A1M5DMJ8"/>
<dbReference type="Gene3D" id="3.40.50.2300">
    <property type="match status" value="2"/>
</dbReference>
<proteinExistence type="predicted"/>
<evidence type="ECO:0000256" key="1">
    <source>
        <dbReference type="ARBA" id="ARBA00023015"/>
    </source>
</evidence>
<keyword evidence="2" id="KW-0238">DNA-binding</keyword>
<evidence type="ECO:0000256" key="3">
    <source>
        <dbReference type="ARBA" id="ARBA00023163"/>
    </source>
</evidence>
<evidence type="ECO:0000313" key="6">
    <source>
        <dbReference type="Proteomes" id="UP000186132"/>
    </source>
</evidence>
<keyword evidence="3" id="KW-0804">Transcription</keyword>
<dbReference type="PANTHER" id="PTHR30146:SF109">
    <property type="entry name" value="HTH-TYPE TRANSCRIPTIONAL REGULATOR GALS"/>
    <property type="match status" value="1"/>
</dbReference>
<dbReference type="InterPro" id="IPR010982">
    <property type="entry name" value="Lambda_DNA-bd_dom_sf"/>
</dbReference>
<dbReference type="PROSITE" id="PS50932">
    <property type="entry name" value="HTH_LACI_2"/>
    <property type="match status" value="1"/>
</dbReference>
<dbReference type="Gene3D" id="1.10.260.40">
    <property type="entry name" value="lambda repressor-like DNA-binding domains"/>
    <property type="match status" value="1"/>
</dbReference>
<gene>
    <name evidence="5" type="ORF">SAMN05443575_0632</name>
</gene>
<dbReference type="InterPro" id="IPR046335">
    <property type="entry name" value="LacI/GalR-like_sensor"/>
</dbReference>
<protein>
    <submittedName>
        <fullName evidence="5">Transcriptional regulator, LacI family</fullName>
    </submittedName>
</protein>
<name>A0A1M5DMJ8_9ACTN</name>
<dbReference type="CDD" id="cd01574">
    <property type="entry name" value="PBP1_LacI"/>
    <property type="match status" value="1"/>
</dbReference>
<dbReference type="Pfam" id="PF13377">
    <property type="entry name" value="Peripla_BP_3"/>
    <property type="match status" value="1"/>
</dbReference>
<dbReference type="CDD" id="cd01392">
    <property type="entry name" value="HTH_LacI"/>
    <property type="match status" value="1"/>
</dbReference>
<keyword evidence="6" id="KW-1185">Reference proteome</keyword>
<accession>A0A1M5DMJ8</accession>
<dbReference type="InterPro" id="IPR000843">
    <property type="entry name" value="HTH_LacI"/>
</dbReference>
<dbReference type="InterPro" id="IPR028082">
    <property type="entry name" value="Peripla_BP_I"/>
</dbReference>
<dbReference type="GO" id="GO:0003700">
    <property type="term" value="F:DNA-binding transcription factor activity"/>
    <property type="evidence" value="ECO:0007669"/>
    <property type="project" value="TreeGrafter"/>
</dbReference>
<reference evidence="6" key="1">
    <citation type="submission" date="2016-11" db="EMBL/GenBank/DDBJ databases">
        <authorList>
            <person name="Varghese N."/>
            <person name="Submissions S."/>
        </authorList>
    </citation>
    <scope>NUCLEOTIDE SEQUENCE [LARGE SCALE GENOMIC DNA]</scope>
    <source>
        <strain evidence="6">DSM 45627</strain>
    </source>
</reference>
<evidence type="ECO:0000259" key="4">
    <source>
        <dbReference type="PROSITE" id="PS50932"/>
    </source>
</evidence>
<dbReference type="SUPFAM" id="SSF47413">
    <property type="entry name" value="lambda repressor-like DNA-binding domains"/>
    <property type="match status" value="1"/>
</dbReference>
<dbReference type="GO" id="GO:0000976">
    <property type="term" value="F:transcription cis-regulatory region binding"/>
    <property type="evidence" value="ECO:0007669"/>
    <property type="project" value="TreeGrafter"/>
</dbReference>
<keyword evidence="1" id="KW-0805">Transcription regulation</keyword>
<evidence type="ECO:0000313" key="5">
    <source>
        <dbReference type="EMBL" id="SHF68207.1"/>
    </source>
</evidence>
<dbReference type="PANTHER" id="PTHR30146">
    <property type="entry name" value="LACI-RELATED TRANSCRIPTIONAL REPRESSOR"/>
    <property type="match status" value="1"/>
</dbReference>
<organism evidence="5 6">
    <name type="scientific">Jatrophihabitans endophyticus</name>
    <dbReference type="NCBI Taxonomy" id="1206085"/>
    <lineage>
        <taxon>Bacteria</taxon>
        <taxon>Bacillati</taxon>
        <taxon>Actinomycetota</taxon>
        <taxon>Actinomycetes</taxon>
        <taxon>Jatrophihabitantales</taxon>
        <taxon>Jatrophihabitantaceae</taxon>
        <taxon>Jatrophihabitans</taxon>
    </lineage>
</organism>
<feature type="domain" description="HTH lacI-type" evidence="4">
    <location>
        <begin position="27"/>
        <end position="81"/>
    </location>
</feature>
<dbReference type="SUPFAM" id="SSF53822">
    <property type="entry name" value="Periplasmic binding protein-like I"/>
    <property type="match status" value="1"/>
</dbReference>
<dbReference type="Proteomes" id="UP000186132">
    <property type="component" value="Unassembled WGS sequence"/>
</dbReference>
<dbReference type="PROSITE" id="PS00356">
    <property type="entry name" value="HTH_LACI_1"/>
    <property type="match status" value="1"/>
</dbReference>
<sequence>MTLYLFCYRYQARRAGRYPDAVTSRPPALQDVATRAGVSAQTVSRVLNEHPHVSASTRAAVKQAISDLGYRRNMSARMLATGRSNVIGVIAPSSLLYGPSSMVDGLSRAARAASMSFSVDHLVEFDEAAVSESIDRLLSHGVAGLLAVLPLDSAVATAATLLPGGTPLVTVDGQPDGGAGSVGVDQYGGAVIATEHLLATGHDTVWHVAGPADWNDSRAREAGWRDTLLGRGLELPPVSRGDWSPASGYEAGRMLARIPDCTAIFAANDHMALGVARALQEHGRRVPEDVRLVGFDDVPESAFYAPPLTTIHQDFAAVGRAGLELLIEQIETPGAAARSVLIPATLVTRASSAGEQTR</sequence>
<dbReference type="SMART" id="SM00354">
    <property type="entry name" value="HTH_LACI"/>
    <property type="match status" value="1"/>
</dbReference>
<evidence type="ECO:0000256" key="2">
    <source>
        <dbReference type="ARBA" id="ARBA00023125"/>
    </source>
</evidence>
<dbReference type="STRING" id="1206085.SAMN05443575_0632"/>
<dbReference type="Pfam" id="PF00356">
    <property type="entry name" value="LacI"/>
    <property type="match status" value="1"/>
</dbReference>